<dbReference type="GO" id="GO:0005730">
    <property type="term" value="C:nucleolus"/>
    <property type="evidence" value="ECO:0007669"/>
    <property type="project" value="UniProtKB-SubCell"/>
</dbReference>
<dbReference type="FunFam" id="1.10.1580.10:FF:000002">
    <property type="entry name" value="Guanine nucleotide-binding protein-like 3 (nucleolar)-like"/>
    <property type="match status" value="1"/>
</dbReference>
<dbReference type="InterPro" id="IPR023179">
    <property type="entry name" value="GTP-bd_ortho_bundle_sf"/>
</dbReference>
<dbReference type="Proteomes" id="UP001154282">
    <property type="component" value="Unassembled WGS sequence"/>
</dbReference>
<comment type="subcellular location">
    <subcellularLocation>
        <location evidence="1">Nucleus</location>
        <location evidence="1">Nucleolus</location>
    </subcellularLocation>
</comment>
<feature type="domain" description="CP-type G" evidence="8">
    <location>
        <begin position="132"/>
        <end position="318"/>
    </location>
</feature>
<reference evidence="9" key="1">
    <citation type="submission" date="2022-08" db="EMBL/GenBank/DDBJ databases">
        <authorList>
            <person name="Gutierrez-Valencia J."/>
        </authorList>
    </citation>
    <scope>NUCLEOTIDE SEQUENCE</scope>
</reference>
<dbReference type="FunFam" id="3.40.50.300:FF:000571">
    <property type="entry name" value="Guanine nucleotide-binding protein-like NSN1"/>
    <property type="match status" value="1"/>
</dbReference>
<keyword evidence="4" id="KW-0342">GTP-binding</keyword>
<dbReference type="PANTHER" id="PTHR11089:SF30">
    <property type="entry name" value="GUANINE NUCLEOTIDE-BINDING PROTEIN-LIKE 3 HOMOLOG"/>
    <property type="match status" value="1"/>
</dbReference>
<dbReference type="InterPro" id="IPR006073">
    <property type="entry name" value="GTP-bd"/>
</dbReference>
<evidence type="ECO:0000256" key="6">
    <source>
        <dbReference type="SAM" id="Coils"/>
    </source>
</evidence>
<dbReference type="InterPro" id="IPR050755">
    <property type="entry name" value="TRAFAC_YlqF/YawG_RiboMat"/>
</dbReference>
<keyword evidence="3 6" id="KW-0175">Coiled coil</keyword>
<dbReference type="Gene3D" id="3.40.50.300">
    <property type="entry name" value="P-loop containing nucleotide triphosphate hydrolases"/>
    <property type="match status" value="1"/>
</dbReference>
<evidence type="ECO:0000313" key="9">
    <source>
        <dbReference type="EMBL" id="CAI0426637.1"/>
    </source>
</evidence>
<feature type="compositionally biased region" description="Polar residues" evidence="7">
    <location>
        <begin position="507"/>
        <end position="520"/>
    </location>
</feature>
<evidence type="ECO:0000256" key="7">
    <source>
        <dbReference type="SAM" id="MobiDB-lite"/>
    </source>
</evidence>
<dbReference type="InterPro" id="IPR027417">
    <property type="entry name" value="P-loop_NTPase"/>
</dbReference>
<dbReference type="GO" id="GO:0005525">
    <property type="term" value="F:GTP binding"/>
    <property type="evidence" value="ECO:0007669"/>
    <property type="project" value="UniProtKB-KW"/>
</dbReference>
<dbReference type="PANTHER" id="PTHR11089">
    <property type="entry name" value="GTP-BINDING PROTEIN-RELATED"/>
    <property type="match status" value="1"/>
</dbReference>
<keyword evidence="10" id="KW-1185">Reference proteome</keyword>
<dbReference type="Pfam" id="PF01926">
    <property type="entry name" value="MMR_HSR1"/>
    <property type="match status" value="1"/>
</dbReference>
<organism evidence="9 10">
    <name type="scientific">Linum tenue</name>
    <dbReference type="NCBI Taxonomy" id="586396"/>
    <lineage>
        <taxon>Eukaryota</taxon>
        <taxon>Viridiplantae</taxon>
        <taxon>Streptophyta</taxon>
        <taxon>Embryophyta</taxon>
        <taxon>Tracheophyta</taxon>
        <taxon>Spermatophyta</taxon>
        <taxon>Magnoliopsida</taxon>
        <taxon>eudicotyledons</taxon>
        <taxon>Gunneridae</taxon>
        <taxon>Pentapetalae</taxon>
        <taxon>rosids</taxon>
        <taxon>fabids</taxon>
        <taxon>Malpighiales</taxon>
        <taxon>Linaceae</taxon>
        <taxon>Linum</taxon>
    </lineage>
</organism>
<dbReference type="InterPro" id="IPR030378">
    <property type="entry name" value="G_CP_dom"/>
</dbReference>
<feature type="region of interest" description="Disordered" evidence="7">
    <location>
        <begin position="480"/>
        <end position="551"/>
    </location>
</feature>
<evidence type="ECO:0000256" key="2">
    <source>
        <dbReference type="ARBA" id="ARBA00022741"/>
    </source>
</evidence>
<dbReference type="AlphaFoldDB" id="A0AAV0KWS0"/>
<evidence type="ECO:0000256" key="5">
    <source>
        <dbReference type="ARBA" id="ARBA00023242"/>
    </source>
</evidence>
<protein>
    <recommendedName>
        <fullName evidence="8">CP-type G domain-containing protein</fullName>
    </recommendedName>
</protein>
<gene>
    <name evidence="9" type="ORF">LITE_LOCUS20876</name>
</gene>
<dbReference type="Gene3D" id="1.10.1580.10">
    <property type="match status" value="1"/>
</dbReference>
<dbReference type="PRINTS" id="PR00326">
    <property type="entry name" value="GTP1OBG"/>
</dbReference>
<evidence type="ECO:0000256" key="1">
    <source>
        <dbReference type="ARBA" id="ARBA00004604"/>
    </source>
</evidence>
<dbReference type="PROSITE" id="PS51721">
    <property type="entry name" value="G_CP"/>
    <property type="match status" value="1"/>
</dbReference>
<feature type="compositionally biased region" description="Basic residues" evidence="7">
    <location>
        <begin position="1"/>
        <end position="44"/>
    </location>
</feature>
<comment type="caution">
    <text evidence="9">The sequence shown here is derived from an EMBL/GenBank/DDBJ whole genome shotgun (WGS) entry which is preliminary data.</text>
</comment>
<dbReference type="Pfam" id="PF08701">
    <property type="entry name" value="GN3L_Grn1"/>
    <property type="match status" value="1"/>
</dbReference>
<proteinExistence type="predicted"/>
<dbReference type="CDD" id="cd04178">
    <property type="entry name" value="Nucleostemin_like"/>
    <property type="match status" value="1"/>
</dbReference>
<feature type="region of interest" description="Disordered" evidence="7">
    <location>
        <begin position="1"/>
        <end position="58"/>
    </location>
</feature>
<evidence type="ECO:0000256" key="4">
    <source>
        <dbReference type="ARBA" id="ARBA00023134"/>
    </source>
</evidence>
<accession>A0AAV0KWS0</accession>
<feature type="region of interest" description="Disordered" evidence="7">
    <location>
        <begin position="567"/>
        <end position="598"/>
    </location>
</feature>
<feature type="coiled-coil region" evidence="6">
    <location>
        <begin position="64"/>
        <end position="91"/>
    </location>
</feature>
<evidence type="ECO:0000256" key="3">
    <source>
        <dbReference type="ARBA" id="ARBA00023054"/>
    </source>
</evidence>
<dbReference type="GO" id="GO:0050793">
    <property type="term" value="P:regulation of developmental process"/>
    <property type="evidence" value="ECO:0007669"/>
    <property type="project" value="UniProtKB-ARBA"/>
</dbReference>
<evidence type="ECO:0000313" key="10">
    <source>
        <dbReference type="Proteomes" id="UP001154282"/>
    </source>
</evidence>
<dbReference type="GO" id="GO:0051239">
    <property type="term" value="P:regulation of multicellular organismal process"/>
    <property type="evidence" value="ECO:0007669"/>
    <property type="project" value="UniProtKB-ARBA"/>
</dbReference>
<dbReference type="InterPro" id="IPR014813">
    <property type="entry name" value="Gnl3_N_dom"/>
</dbReference>
<dbReference type="SUPFAM" id="SSF52540">
    <property type="entry name" value="P-loop containing nucleoside triphosphate hydrolases"/>
    <property type="match status" value="1"/>
</dbReference>
<keyword evidence="5" id="KW-0539">Nucleus</keyword>
<dbReference type="EMBL" id="CAMGYJ010000005">
    <property type="protein sequence ID" value="CAI0426637.1"/>
    <property type="molecule type" value="Genomic_DNA"/>
</dbReference>
<name>A0AAV0KWS0_9ROSI</name>
<evidence type="ECO:0000259" key="8">
    <source>
        <dbReference type="PROSITE" id="PS51721"/>
    </source>
</evidence>
<keyword evidence="2" id="KW-0547">Nucleotide-binding</keyword>
<feature type="compositionally biased region" description="Basic and acidic residues" evidence="7">
    <location>
        <begin position="482"/>
        <end position="493"/>
    </location>
</feature>
<sequence>MVKKSKKSKSKRVTLKKKHKVIRKVKEHHKKKAKEAKKLARTGKKKVEKDPGIPNDWPFKEQELKALEVRRARAIEELERKKAERKERARKRKLGILEDDSAAMELGAEEEKDRKQVVEVARNRDSSDKVFYKELVKVIEVSDVILEVLDARDPLGTRCIDMEKMVMKSGPEKHLVLLLNKIDLVPREAVEKWLKYLREELPAVAFKCSTQEQRSNLGWKKSSSKTAKPSNLLQTSDCLGADTLIKLLKNYSRSHDIKKSITVGIIGLPNVGKSSLINSLKRSHVANVGATPGLTRSLQEVQLDKNVKLVDCPGVVMLKSQEDDASIALRNCKRIEKLDDPISPVKEIIKRCPERLLVTLYKIPSFDSVDDFLQNLATVRGRLKKGGIVDIEAAARIVLHDWNTGKIPYYTMPPIRNQEEASEAKIVSELGKEFNIDEVYNSESSFIGSLKSVNDFIPVEVPSSSPLNFDESMLEENIEPEASGRAEEGSDEMKEAEEDQDMGTGAGDTSMTKSKNSTTRQNEKLYAVEGMVNNKMKKAEKKRRKKAAKVDAMDDDYDFKVDYRKGSAMDADEEDEDGDGSKIICKVPMSDVQFPDDD</sequence>
<feature type="compositionally biased region" description="Basic residues" evidence="7">
    <location>
        <begin position="535"/>
        <end position="547"/>
    </location>
</feature>